<proteinExistence type="predicted"/>
<keyword evidence="4" id="KW-1185">Reference proteome</keyword>
<evidence type="ECO:0000313" key="4">
    <source>
        <dbReference type="Proteomes" id="UP001164746"/>
    </source>
</evidence>
<keyword evidence="1" id="KW-0175">Coiled coil</keyword>
<feature type="coiled-coil region" evidence="1">
    <location>
        <begin position="145"/>
        <end position="181"/>
    </location>
</feature>
<protein>
    <submittedName>
        <fullName evidence="3">Uncharacterized protein</fullName>
    </submittedName>
</protein>
<evidence type="ECO:0000313" key="3">
    <source>
        <dbReference type="EMBL" id="WAR19404.1"/>
    </source>
</evidence>
<dbReference type="EMBL" id="CP111022">
    <property type="protein sequence ID" value="WAR19404.1"/>
    <property type="molecule type" value="Genomic_DNA"/>
</dbReference>
<keyword evidence="2" id="KW-0812">Transmembrane</keyword>
<sequence length="182" mass="21341">MSCHSFNYQLTAACYQDDWFVRNIADCRSVAEKATTRYDLPFAFVPLCLDIFMALNYGLLRQLRKKYLLSSVFVTFTVSAITFDLFSARHRKTENNNQDNQNKILMAIDWWKVSIVRRILLGPVLWTSLLVAGLVYDSRVRADYLVNLKKEVEDVRVSIEKQREELAIEVAERRKQLEQQNH</sequence>
<name>A0ABY7FE05_MYAAR</name>
<organism evidence="3 4">
    <name type="scientific">Mya arenaria</name>
    <name type="common">Soft-shell clam</name>
    <dbReference type="NCBI Taxonomy" id="6604"/>
    <lineage>
        <taxon>Eukaryota</taxon>
        <taxon>Metazoa</taxon>
        <taxon>Spiralia</taxon>
        <taxon>Lophotrochozoa</taxon>
        <taxon>Mollusca</taxon>
        <taxon>Bivalvia</taxon>
        <taxon>Autobranchia</taxon>
        <taxon>Heteroconchia</taxon>
        <taxon>Euheterodonta</taxon>
        <taxon>Imparidentia</taxon>
        <taxon>Neoheterodontei</taxon>
        <taxon>Myida</taxon>
        <taxon>Myoidea</taxon>
        <taxon>Myidae</taxon>
        <taxon>Mya</taxon>
    </lineage>
</organism>
<dbReference type="Proteomes" id="UP001164746">
    <property type="component" value="Chromosome 11"/>
</dbReference>
<feature type="transmembrane region" description="Helical" evidence="2">
    <location>
        <begin position="40"/>
        <end position="60"/>
    </location>
</feature>
<reference evidence="3" key="1">
    <citation type="submission" date="2022-11" db="EMBL/GenBank/DDBJ databases">
        <title>Centuries of genome instability and evolution in soft-shell clam transmissible cancer (bioRxiv).</title>
        <authorList>
            <person name="Hart S.F.M."/>
            <person name="Yonemitsu M.A."/>
            <person name="Giersch R.M."/>
            <person name="Beal B.F."/>
            <person name="Arriagada G."/>
            <person name="Davis B.W."/>
            <person name="Ostrander E.A."/>
            <person name="Goff S.P."/>
            <person name="Metzger M.J."/>
        </authorList>
    </citation>
    <scope>NUCLEOTIDE SEQUENCE</scope>
    <source>
        <strain evidence="3">MELC-2E11</strain>
        <tissue evidence="3">Siphon/mantle</tissue>
    </source>
</reference>
<accession>A0ABY7FE05</accession>
<evidence type="ECO:0000256" key="1">
    <source>
        <dbReference type="SAM" id="Coils"/>
    </source>
</evidence>
<feature type="transmembrane region" description="Helical" evidence="2">
    <location>
        <begin position="115"/>
        <end position="136"/>
    </location>
</feature>
<keyword evidence="2" id="KW-0472">Membrane</keyword>
<gene>
    <name evidence="3" type="ORF">MAR_001242</name>
</gene>
<evidence type="ECO:0000256" key="2">
    <source>
        <dbReference type="SAM" id="Phobius"/>
    </source>
</evidence>
<keyword evidence="2" id="KW-1133">Transmembrane helix</keyword>
<feature type="transmembrane region" description="Helical" evidence="2">
    <location>
        <begin position="67"/>
        <end position="86"/>
    </location>
</feature>